<dbReference type="RefSeq" id="WP_212921468.1">
    <property type="nucleotide sequence ID" value="NZ_BORP01000005.1"/>
</dbReference>
<evidence type="ECO:0000313" key="2">
    <source>
        <dbReference type="Proteomes" id="UP000676917"/>
    </source>
</evidence>
<keyword evidence="2" id="KW-1185">Reference proteome</keyword>
<comment type="caution">
    <text evidence="1">The sequence shown here is derived from an EMBL/GenBank/DDBJ whole genome shotgun (WGS) entry which is preliminary data.</text>
</comment>
<organism evidence="1 2">
    <name type="scientific">Ornithinibacillus bavariensis</name>
    <dbReference type="NCBI Taxonomy" id="545502"/>
    <lineage>
        <taxon>Bacteria</taxon>
        <taxon>Bacillati</taxon>
        <taxon>Bacillota</taxon>
        <taxon>Bacilli</taxon>
        <taxon>Bacillales</taxon>
        <taxon>Bacillaceae</taxon>
        <taxon>Ornithinibacillus</taxon>
    </lineage>
</organism>
<dbReference type="Proteomes" id="UP000676917">
    <property type="component" value="Unassembled WGS sequence"/>
</dbReference>
<accession>A0A919XBI0</accession>
<sequence length="290" mass="33677">MNKQISIFIMDVSGSSNDPKFGEELETYLQDLTSWVQSWSKNILNLKITTRMGDEVMLMSENYAAAYMIASYISRIWKFKNHKPYFGLSFGNINKDIEDINLDTWIHPLVKQARIANNEIKKIKDNRPLFRFKLDNNVSNTTLMNLLKTEPSGNLFSVFETLINTLIETQNLYFIRQTKLQELITTLQLILEKQRDIARLLKKSPSTISSHLNKADGFEVIKSFQRTIEALTSFQVTTLRLESITSSQADSEIEYVLKQHNPYKTIEQLDKQIKAHIKKNIHNFFDLTIS</sequence>
<gene>
    <name evidence="1" type="ORF">J43TS3_26160</name>
</gene>
<dbReference type="AlphaFoldDB" id="A0A919XBI0"/>
<name>A0A919XBI0_9BACI</name>
<evidence type="ECO:0000313" key="1">
    <source>
        <dbReference type="EMBL" id="GIO28005.1"/>
    </source>
</evidence>
<reference evidence="1" key="1">
    <citation type="submission" date="2021-03" db="EMBL/GenBank/DDBJ databases">
        <title>Antimicrobial resistance genes in bacteria isolated from Japanese honey, and their potential for conferring macrolide and lincosamide resistance in the American foulbrood pathogen Paenibacillus larvae.</title>
        <authorList>
            <person name="Okamoto M."/>
            <person name="Kumagai M."/>
            <person name="Kanamori H."/>
            <person name="Takamatsu D."/>
        </authorList>
    </citation>
    <scope>NUCLEOTIDE SEQUENCE</scope>
    <source>
        <strain evidence="1">J43TS3</strain>
    </source>
</reference>
<proteinExistence type="predicted"/>
<protein>
    <submittedName>
        <fullName evidence="1">Uncharacterized protein</fullName>
    </submittedName>
</protein>
<dbReference type="EMBL" id="BORP01000005">
    <property type="protein sequence ID" value="GIO28005.1"/>
    <property type="molecule type" value="Genomic_DNA"/>
</dbReference>